<accession>B0DGE2</accession>
<feature type="region of interest" description="Disordered" evidence="1">
    <location>
        <begin position="239"/>
        <end position="260"/>
    </location>
</feature>
<keyword evidence="2" id="KW-0732">Signal</keyword>
<dbReference type="GeneID" id="6078724"/>
<dbReference type="OrthoDB" id="3167300at2759"/>
<reference evidence="3 4" key="1">
    <citation type="journal article" date="2008" name="Nature">
        <title>The genome of Laccaria bicolor provides insights into mycorrhizal symbiosis.</title>
        <authorList>
            <person name="Martin F."/>
            <person name="Aerts A."/>
            <person name="Ahren D."/>
            <person name="Brun A."/>
            <person name="Danchin E.G.J."/>
            <person name="Duchaussoy F."/>
            <person name="Gibon J."/>
            <person name="Kohler A."/>
            <person name="Lindquist E."/>
            <person name="Pereda V."/>
            <person name="Salamov A."/>
            <person name="Shapiro H.J."/>
            <person name="Wuyts J."/>
            <person name="Blaudez D."/>
            <person name="Buee M."/>
            <person name="Brokstein P."/>
            <person name="Canbaeck B."/>
            <person name="Cohen D."/>
            <person name="Courty P.E."/>
            <person name="Coutinho P.M."/>
            <person name="Delaruelle C."/>
            <person name="Detter J.C."/>
            <person name="Deveau A."/>
            <person name="DiFazio S."/>
            <person name="Duplessis S."/>
            <person name="Fraissinet-Tachet L."/>
            <person name="Lucic E."/>
            <person name="Frey-Klett P."/>
            <person name="Fourrey C."/>
            <person name="Feussner I."/>
            <person name="Gay G."/>
            <person name="Grimwood J."/>
            <person name="Hoegger P.J."/>
            <person name="Jain P."/>
            <person name="Kilaru S."/>
            <person name="Labbe J."/>
            <person name="Lin Y.C."/>
            <person name="Legue V."/>
            <person name="Le Tacon F."/>
            <person name="Marmeisse R."/>
            <person name="Melayah D."/>
            <person name="Montanini B."/>
            <person name="Muratet M."/>
            <person name="Nehls U."/>
            <person name="Niculita-Hirzel H."/>
            <person name="Oudot-Le Secq M.P."/>
            <person name="Peter M."/>
            <person name="Quesneville H."/>
            <person name="Rajashekar B."/>
            <person name="Reich M."/>
            <person name="Rouhier N."/>
            <person name="Schmutz J."/>
            <person name="Yin T."/>
            <person name="Chalot M."/>
            <person name="Henrissat B."/>
            <person name="Kuees U."/>
            <person name="Lucas S."/>
            <person name="Van de Peer Y."/>
            <person name="Podila G.K."/>
            <person name="Polle A."/>
            <person name="Pukkila P.J."/>
            <person name="Richardson P.M."/>
            <person name="Rouze P."/>
            <person name="Sanders I.R."/>
            <person name="Stajich J.E."/>
            <person name="Tunlid A."/>
            <person name="Tuskan G."/>
            <person name="Grigoriev I.V."/>
        </authorList>
    </citation>
    <scope>NUCLEOTIDE SEQUENCE [LARGE SCALE GENOMIC DNA]</scope>
    <source>
        <strain evidence="4">S238N-H82 / ATCC MYA-4686</strain>
    </source>
</reference>
<evidence type="ECO:0000256" key="2">
    <source>
        <dbReference type="SAM" id="SignalP"/>
    </source>
</evidence>
<dbReference type="RefSeq" id="XP_001882997.1">
    <property type="nucleotide sequence ID" value="XM_001882962.1"/>
</dbReference>
<feature type="chain" id="PRO_5002749073" evidence="2">
    <location>
        <begin position="27"/>
        <end position="360"/>
    </location>
</feature>
<dbReference type="HOGENOM" id="CLU_063720_0_0_1"/>
<dbReference type="InParanoid" id="B0DGE2"/>
<evidence type="ECO:0000313" key="4">
    <source>
        <dbReference type="Proteomes" id="UP000001194"/>
    </source>
</evidence>
<dbReference type="Proteomes" id="UP000001194">
    <property type="component" value="Unassembled WGS sequence"/>
</dbReference>
<dbReference type="AlphaFoldDB" id="B0DGE2"/>
<evidence type="ECO:0000313" key="3">
    <source>
        <dbReference type="EMBL" id="EDR06136.1"/>
    </source>
</evidence>
<organism evidence="4">
    <name type="scientific">Laccaria bicolor (strain S238N-H82 / ATCC MYA-4686)</name>
    <name type="common">Bicoloured deceiver</name>
    <name type="synonym">Laccaria laccata var. bicolor</name>
    <dbReference type="NCBI Taxonomy" id="486041"/>
    <lineage>
        <taxon>Eukaryota</taxon>
        <taxon>Fungi</taxon>
        <taxon>Dikarya</taxon>
        <taxon>Basidiomycota</taxon>
        <taxon>Agaricomycotina</taxon>
        <taxon>Agaricomycetes</taxon>
        <taxon>Agaricomycetidae</taxon>
        <taxon>Agaricales</taxon>
        <taxon>Agaricineae</taxon>
        <taxon>Hydnangiaceae</taxon>
        <taxon>Laccaria</taxon>
    </lineage>
</organism>
<feature type="signal peptide" evidence="2">
    <location>
        <begin position="1"/>
        <end position="26"/>
    </location>
</feature>
<sequence>MSLPLELVRIIIDLLLFSAPPRSLTPEKPGCSTKPRWSTINALSLTSQSYRALVLEAWFQSLYIDFPGDLNFLRDRFPELGSKWTKHLHCIQSYHSDNLYVWNLSSFLRVSSIRLDWLSPAFSFPVDWNTLPFSHLSPTFEHFDLRGRTLPDPGAIVGIANTPGFAHLKTLKMVQSVMWCGLCRSCCKVQFKDRPTGVVYEGGSGLPFLYARVLAPLEYLEEVVIVTPNYGFGQTTLGLNADSDSNADTNPETTPTSKTNMDVNDAFREKWVARKRRVGLACGDGDNTDGWKDVRPPKLRRVEYQFSAADDEEEEIFEDYEEMFEIREDMGTSDSDLDNNGLARQWEGDAASLWTFDISC</sequence>
<dbReference type="EMBL" id="DS547109">
    <property type="protein sequence ID" value="EDR06136.1"/>
    <property type="molecule type" value="Genomic_DNA"/>
</dbReference>
<keyword evidence="4" id="KW-1185">Reference proteome</keyword>
<evidence type="ECO:0000256" key="1">
    <source>
        <dbReference type="SAM" id="MobiDB-lite"/>
    </source>
</evidence>
<protein>
    <submittedName>
        <fullName evidence="3">Predicted protein</fullName>
    </submittedName>
</protein>
<gene>
    <name evidence="3" type="ORF">LACBIDRAFT_328912</name>
</gene>
<dbReference type="KEGG" id="lbc:LACBIDRAFT_328912"/>
<proteinExistence type="predicted"/>
<name>B0DGE2_LACBS</name>